<dbReference type="EMBL" id="JACHGW010000002">
    <property type="protein sequence ID" value="MBB6049817.1"/>
    <property type="molecule type" value="Genomic_DNA"/>
</dbReference>
<dbReference type="Proteomes" id="UP000520814">
    <property type="component" value="Unassembled WGS sequence"/>
</dbReference>
<name>A0A7W9W6R1_ARMRO</name>
<comment type="caution">
    <text evidence="2">The sequence shown here is derived from an EMBL/GenBank/DDBJ whole genome shotgun (WGS) entry which is preliminary data.</text>
</comment>
<feature type="transmembrane region" description="Helical" evidence="1">
    <location>
        <begin position="20"/>
        <end position="43"/>
    </location>
</feature>
<reference evidence="2 3" key="1">
    <citation type="submission" date="2020-08" db="EMBL/GenBank/DDBJ databases">
        <title>Genomic Encyclopedia of Type Strains, Phase IV (KMG-IV): sequencing the most valuable type-strain genomes for metagenomic binning, comparative biology and taxonomic classification.</title>
        <authorList>
            <person name="Goeker M."/>
        </authorList>
    </citation>
    <scope>NUCLEOTIDE SEQUENCE [LARGE SCALE GENOMIC DNA]</scope>
    <source>
        <strain evidence="2 3">DSM 23562</strain>
    </source>
</reference>
<keyword evidence="3" id="KW-1185">Reference proteome</keyword>
<keyword evidence="1" id="KW-1133">Transmembrane helix</keyword>
<protein>
    <submittedName>
        <fullName evidence="2">Glycerol uptake facilitator-like aquaporin</fullName>
    </submittedName>
</protein>
<evidence type="ECO:0000313" key="2">
    <source>
        <dbReference type="EMBL" id="MBB6049817.1"/>
    </source>
</evidence>
<dbReference type="AlphaFoldDB" id="A0A7W9W6R1"/>
<proteinExistence type="predicted"/>
<keyword evidence="1" id="KW-0812">Transmembrane</keyword>
<organism evidence="2 3">
    <name type="scientific">Armatimonas rosea</name>
    <dbReference type="NCBI Taxonomy" id="685828"/>
    <lineage>
        <taxon>Bacteria</taxon>
        <taxon>Bacillati</taxon>
        <taxon>Armatimonadota</taxon>
        <taxon>Armatimonadia</taxon>
        <taxon>Armatimonadales</taxon>
        <taxon>Armatimonadaceae</taxon>
        <taxon>Armatimonas</taxon>
    </lineage>
</organism>
<sequence length="80" mass="8525">MTGITPLHCATVSYPLIPSLLLGLFLFSLSVQGSGAMAGLILLSRRHKAKASWLLLAWGVSVLVAAWLALRFAGYQSVGR</sequence>
<dbReference type="RefSeq" id="WP_184193608.1">
    <property type="nucleotide sequence ID" value="NZ_JACHGW010000002.1"/>
</dbReference>
<keyword evidence="1" id="KW-0472">Membrane</keyword>
<gene>
    <name evidence="2" type="ORF">HNQ39_001608</name>
</gene>
<evidence type="ECO:0000256" key="1">
    <source>
        <dbReference type="SAM" id="Phobius"/>
    </source>
</evidence>
<accession>A0A7W9W6R1</accession>
<evidence type="ECO:0000313" key="3">
    <source>
        <dbReference type="Proteomes" id="UP000520814"/>
    </source>
</evidence>
<feature type="transmembrane region" description="Helical" evidence="1">
    <location>
        <begin position="55"/>
        <end position="74"/>
    </location>
</feature>